<dbReference type="InterPro" id="IPR022495">
    <property type="entry name" value="Bud32"/>
</dbReference>
<keyword evidence="5 13" id="KW-0479">Metal-binding</keyword>
<dbReference type="PROSITE" id="PS01016">
    <property type="entry name" value="GLYCOPROTEASE"/>
    <property type="match status" value="1"/>
</dbReference>
<evidence type="ECO:0000256" key="5">
    <source>
        <dbReference type="ARBA" id="ARBA00022723"/>
    </source>
</evidence>
<dbReference type="EC" id="2.7.11.1" evidence="13"/>
<evidence type="ECO:0000256" key="2">
    <source>
        <dbReference type="ARBA" id="ARBA00022527"/>
    </source>
</evidence>
<evidence type="ECO:0000256" key="6">
    <source>
        <dbReference type="ARBA" id="ARBA00022741"/>
    </source>
</evidence>
<dbReference type="HAMAP" id="MF_01446">
    <property type="entry name" value="Kae1"/>
    <property type="match status" value="1"/>
</dbReference>
<evidence type="ECO:0000256" key="8">
    <source>
        <dbReference type="ARBA" id="ARBA00022840"/>
    </source>
</evidence>
<feature type="binding site" evidence="13">
    <location>
        <begin position="365"/>
        <end position="373"/>
    </location>
    <ligand>
        <name>ATP</name>
        <dbReference type="ChEBI" id="CHEBI:30616"/>
    </ligand>
</feature>
<keyword evidence="4 13" id="KW-0819">tRNA processing</keyword>
<dbReference type="EC" id="2.3.1.234" evidence="13"/>
<dbReference type="InterPro" id="IPR043129">
    <property type="entry name" value="ATPase_NBD"/>
</dbReference>
<dbReference type="GO" id="GO:0008270">
    <property type="term" value="F:zinc ion binding"/>
    <property type="evidence" value="ECO:0007669"/>
    <property type="project" value="InterPro"/>
</dbReference>
<keyword evidence="1 13" id="KW-0963">Cytoplasm</keyword>
<organism evidence="16 17">
    <name type="scientific">Halorubrum trapanicum</name>
    <dbReference type="NCBI Taxonomy" id="29284"/>
    <lineage>
        <taxon>Archaea</taxon>
        <taxon>Methanobacteriati</taxon>
        <taxon>Methanobacteriota</taxon>
        <taxon>Stenosarchaea group</taxon>
        <taxon>Halobacteria</taxon>
        <taxon>Halobacteriales</taxon>
        <taxon>Haloferacaceae</taxon>
        <taxon>Halorubrum</taxon>
    </lineage>
</organism>
<proteinExistence type="inferred from homology"/>
<evidence type="ECO:0000256" key="11">
    <source>
        <dbReference type="ARBA" id="ARBA00023315"/>
    </source>
</evidence>
<dbReference type="Gene3D" id="3.30.200.20">
    <property type="entry name" value="Phosphorylase Kinase, domain 1"/>
    <property type="match status" value="1"/>
</dbReference>
<comment type="similarity">
    <text evidence="13">In the C-terminal section; belongs to the protein kinase superfamily. Tyr protein kinase family. BUD32 subfamily.</text>
</comment>
<feature type="binding site" evidence="13">
    <location>
        <position position="386"/>
    </location>
    <ligand>
        <name>ATP</name>
        <dbReference type="ChEBI" id="CHEBI:30616"/>
    </ligand>
</feature>
<reference evidence="16 17" key="1">
    <citation type="submission" date="2021-03" db="EMBL/GenBank/DDBJ databases">
        <title>Genomic Encyclopedia of Type Strains, Phase IV (KMG-IV): sequencing the most valuable type-strain genomes for metagenomic binning, comparative biology and taxonomic classification.</title>
        <authorList>
            <person name="Goeker M."/>
        </authorList>
    </citation>
    <scope>NUCLEOTIDE SEQUENCE [LARGE SCALE GENOMIC DNA]</scope>
    <source>
        <strain evidence="16 17">DSM 12287</strain>
    </source>
</reference>
<evidence type="ECO:0000256" key="1">
    <source>
        <dbReference type="ARBA" id="ARBA00022490"/>
    </source>
</evidence>
<dbReference type="GO" id="GO:0005737">
    <property type="term" value="C:cytoplasm"/>
    <property type="evidence" value="ECO:0007669"/>
    <property type="project" value="UniProtKB-SubCell"/>
</dbReference>
<feature type="binding site" evidence="13">
    <location>
        <begin position="131"/>
        <end position="135"/>
    </location>
    <ligand>
        <name>L-threonylcarbamoyladenylate</name>
        <dbReference type="ChEBI" id="CHEBI:73682"/>
    </ligand>
</feature>
<feature type="region of interest" description="Disordered" evidence="14">
    <location>
        <begin position="475"/>
        <end position="506"/>
    </location>
</feature>
<dbReference type="GO" id="GO:0005524">
    <property type="term" value="F:ATP binding"/>
    <property type="evidence" value="ECO:0007669"/>
    <property type="project" value="UniProtKB-UniRule"/>
</dbReference>
<dbReference type="GO" id="GO:0004712">
    <property type="term" value="F:protein serine/threonine/tyrosine kinase activity"/>
    <property type="evidence" value="ECO:0007669"/>
    <property type="project" value="UniProtKB-UniRule"/>
</dbReference>
<dbReference type="InterPro" id="IPR011009">
    <property type="entry name" value="Kinase-like_dom_sf"/>
</dbReference>
<feature type="binding site" evidence="13">
    <location>
        <position position="114"/>
    </location>
    <ligand>
        <name>Fe cation</name>
        <dbReference type="ChEBI" id="CHEBI:24875"/>
    </ligand>
</feature>
<keyword evidence="17" id="KW-1185">Reference proteome</keyword>
<dbReference type="GO" id="GO:0061711">
    <property type="term" value="F:tRNA N(6)-L-threonylcarbamoyladenine synthase activity"/>
    <property type="evidence" value="ECO:0007669"/>
    <property type="project" value="UniProtKB-EC"/>
</dbReference>
<feature type="binding site" evidence="13">
    <location>
        <position position="163"/>
    </location>
    <ligand>
        <name>L-threonylcarbamoyladenylate</name>
        <dbReference type="ChEBI" id="CHEBI:73682"/>
    </ligand>
</feature>
<keyword evidence="10 13" id="KW-0511">Multifunctional enzyme</keyword>
<gene>
    <name evidence="16" type="ORF">J2744_001172</name>
</gene>
<dbReference type="GO" id="GO:0004222">
    <property type="term" value="F:metalloendopeptidase activity"/>
    <property type="evidence" value="ECO:0007669"/>
    <property type="project" value="InterPro"/>
</dbReference>
<sequence>MRVLGIEGTAWCASAALYDAETDSVLIESDPYEPDSGGIHPREAAEHMSEAIPEVVDRVLTAAEAEHGPDAVDAVAFSRGPGLGPCLRIVGTAARALAGTLGVPLVGVNHMVAHLEIGRHRSGFDNPVCLNASGANAHLLGYHDGRYRVLGETMDAGVGNAIDKFTRHVGWSHPGGPKVESAAAEFAETGSGESGADSVADLLDLPYVVKGMDFSFSGISSAANDAADDGVPVEEICFSLQEHVFAMLAEVSERALSLTGADELVLGGGVAQNDRLREMLAAMCEVRGADFHAPEPRFLRDNAGMIAVLGAKMAAAGDTVEISESAVDPSFRPDQVPVTWRSGESVARGRAGGGPGTAGRDSEADRRGAEATVTVEGTGGDRRVIKRREEKSYRHPELDRTLRRDRTVAEARLTSEARRAGVPTPLVYDVDLANTTLTLQHVGERDLATALDERRTEAVGRHLARLHDAGIVHGDPTTRNVRVSPDRAAAARGDAEGAETSGESSAAPETYLIDFGLGYHTGHVEDHAMDLHVFEGSVRATATDPEPLIAALESGYESVGDDEVLDRLRDVADRGRYR</sequence>
<evidence type="ECO:0000256" key="10">
    <source>
        <dbReference type="ARBA" id="ARBA00023268"/>
    </source>
</evidence>
<evidence type="ECO:0000256" key="12">
    <source>
        <dbReference type="ARBA" id="ARBA00048117"/>
    </source>
</evidence>
<feature type="binding site" evidence="13">
    <location>
        <position position="176"/>
    </location>
    <ligand>
        <name>L-threonylcarbamoyladenylate</name>
        <dbReference type="ChEBI" id="CHEBI:73682"/>
    </ligand>
</feature>
<comment type="cofactor">
    <cofactor evidence="13">
        <name>Fe(2+)</name>
        <dbReference type="ChEBI" id="CHEBI:29033"/>
    </cofactor>
    <text evidence="13">Binds 1 Fe(2+) ion per subunit.</text>
</comment>
<accession>A0A8J7R7I6</accession>
<evidence type="ECO:0000256" key="13">
    <source>
        <dbReference type="HAMAP-Rule" id="MF_01447"/>
    </source>
</evidence>
<keyword evidence="6 13" id="KW-0547">Nucleotide-binding</keyword>
<evidence type="ECO:0000256" key="9">
    <source>
        <dbReference type="ARBA" id="ARBA00023004"/>
    </source>
</evidence>
<dbReference type="PANTHER" id="PTHR11735">
    <property type="entry name" value="TRNA N6-ADENOSINE THREONYLCARBAMOYLTRANSFERASE"/>
    <property type="match status" value="1"/>
</dbReference>
<evidence type="ECO:0000256" key="4">
    <source>
        <dbReference type="ARBA" id="ARBA00022694"/>
    </source>
</evidence>
<feature type="binding site" evidence="13">
    <location>
        <position position="273"/>
    </location>
    <ligand>
        <name>L-threonylcarbamoyladenylate</name>
        <dbReference type="ChEBI" id="CHEBI:73682"/>
    </ligand>
</feature>
<dbReference type="NCBIfam" id="TIGR03722">
    <property type="entry name" value="arch_KAE1"/>
    <property type="match status" value="1"/>
</dbReference>
<dbReference type="Gene3D" id="1.10.510.10">
    <property type="entry name" value="Transferase(Phosphotransferase) domain 1"/>
    <property type="match status" value="1"/>
</dbReference>
<comment type="catalytic activity">
    <reaction evidence="13">
        <text>L-threonyl-[protein] + ATP = O-phospho-L-threonyl-[protein] + ADP + H(+)</text>
        <dbReference type="Rhea" id="RHEA:46608"/>
        <dbReference type="Rhea" id="RHEA-COMP:11060"/>
        <dbReference type="Rhea" id="RHEA-COMP:11605"/>
        <dbReference type="ChEBI" id="CHEBI:15378"/>
        <dbReference type="ChEBI" id="CHEBI:30013"/>
        <dbReference type="ChEBI" id="CHEBI:30616"/>
        <dbReference type="ChEBI" id="CHEBI:61977"/>
        <dbReference type="ChEBI" id="CHEBI:456216"/>
        <dbReference type="EC" id="2.7.11.1"/>
    </reaction>
</comment>
<dbReference type="InterPro" id="IPR034680">
    <property type="entry name" value="Kae1_archaea_euk"/>
</dbReference>
<dbReference type="GO" id="GO:0002949">
    <property type="term" value="P:tRNA threonylcarbamoyladenosine modification"/>
    <property type="evidence" value="ECO:0007669"/>
    <property type="project" value="UniProtKB-UniRule"/>
</dbReference>
<feature type="region of interest" description="Disordered" evidence="14">
    <location>
        <begin position="333"/>
        <end position="370"/>
    </location>
</feature>
<comment type="similarity">
    <text evidence="13">In the N-terminal section; belongs to the KAE1 / TsaD family.</text>
</comment>
<comment type="catalytic activity">
    <reaction evidence="12 13">
        <text>L-threonylcarbamoyladenylate + adenosine(37) in tRNA = N(6)-L-threonylcarbamoyladenosine(37) in tRNA + AMP + H(+)</text>
        <dbReference type="Rhea" id="RHEA:37059"/>
        <dbReference type="Rhea" id="RHEA-COMP:10162"/>
        <dbReference type="Rhea" id="RHEA-COMP:10163"/>
        <dbReference type="ChEBI" id="CHEBI:15378"/>
        <dbReference type="ChEBI" id="CHEBI:73682"/>
        <dbReference type="ChEBI" id="CHEBI:74411"/>
        <dbReference type="ChEBI" id="CHEBI:74418"/>
        <dbReference type="ChEBI" id="CHEBI:456215"/>
        <dbReference type="EC" id="2.3.1.234"/>
    </reaction>
</comment>
<keyword evidence="11 13" id="KW-0012">Acyltransferase</keyword>
<dbReference type="EMBL" id="JAGGKE010000003">
    <property type="protein sequence ID" value="MBP1901502.1"/>
    <property type="molecule type" value="Genomic_DNA"/>
</dbReference>
<dbReference type="SUPFAM" id="SSF56112">
    <property type="entry name" value="Protein kinase-like (PK-like)"/>
    <property type="match status" value="1"/>
</dbReference>
<feature type="binding site" evidence="13">
    <location>
        <position position="180"/>
    </location>
    <ligand>
        <name>L-threonylcarbamoyladenylate</name>
        <dbReference type="ChEBI" id="CHEBI:73682"/>
    </ligand>
</feature>
<dbReference type="GO" id="GO:0004674">
    <property type="term" value="F:protein serine/threonine kinase activity"/>
    <property type="evidence" value="ECO:0007669"/>
    <property type="project" value="UniProtKB-KW"/>
</dbReference>
<dbReference type="InterPro" id="IPR009220">
    <property type="entry name" value="tRNA_threonyl_synthase/kinase"/>
</dbReference>
<evidence type="ECO:0000313" key="16">
    <source>
        <dbReference type="EMBL" id="MBP1901502.1"/>
    </source>
</evidence>
<dbReference type="Gene3D" id="3.30.420.40">
    <property type="match status" value="2"/>
</dbReference>
<dbReference type="Pfam" id="PF00814">
    <property type="entry name" value="TsaD"/>
    <property type="match status" value="1"/>
</dbReference>
<feature type="active site" description="Proton acceptor; for kinase activity" evidence="13">
    <location>
        <position position="475"/>
    </location>
</feature>
<dbReference type="GO" id="GO:0000408">
    <property type="term" value="C:EKC/KEOPS complex"/>
    <property type="evidence" value="ECO:0007669"/>
    <property type="project" value="InterPro"/>
</dbReference>
<dbReference type="PRINTS" id="PR00789">
    <property type="entry name" value="OSIALOPTASE"/>
</dbReference>
<keyword evidence="7 13" id="KW-0418">Kinase</keyword>
<dbReference type="HAMAP" id="MF_01447">
    <property type="entry name" value="Kae1_Bud32_arch"/>
    <property type="match status" value="1"/>
</dbReference>
<keyword evidence="8 13" id="KW-0067">ATP-binding</keyword>
<comment type="caution">
    <text evidence="16">The sequence shown here is derived from an EMBL/GenBank/DDBJ whole genome shotgun (WGS) entry which is preliminary data.</text>
</comment>
<comment type="subunit">
    <text evidence="13">Component of the KEOPS complex that consists of Kae1, Bud32, Cgi121 and Pcc1; the whole complex dimerizes.</text>
</comment>
<keyword evidence="3 13" id="KW-0808">Transferase</keyword>
<dbReference type="PANTHER" id="PTHR11735:SF14">
    <property type="entry name" value="TRNA N6-ADENOSINE THREONYLCARBAMOYLTRANSFERASE"/>
    <property type="match status" value="1"/>
</dbReference>
<feature type="binding site" evidence="13">
    <location>
        <position position="301"/>
    </location>
    <ligand>
        <name>Fe cation</name>
        <dbReference type="ChEBI" id="CHEBI:24875"/>
    </ligand>
</feature>
<feature type="binding site" evidence="13">
    <location>
        <position position="110"/>
    </location>
    <ligand>
        <name>Fe cation</name>
        <dbReference type="ChEBI" id="CHEBI:24875"/>
    </ligand>
</feature>
<dbReference type="RefSeq" id="WP_209545614.1">
    <property type="nucleotide sequence ID" value="NZ_BAAADX010000006.1"/>
</dbReference>
<feature type="region of interest" description="Kae1" evidence="13">
    <location>
        <begin position="1"/>
        <end position="340"/>
    </location>
</feature>
<dbReference type="NCBIfam" id="TIGR03724">
    <property type="entry name" value="arch_bud32"/>
    <property type="match status" value="1"/>
</dbReference>
<comment type="function">
    <text evidence="13">Required for the formation of a threonylcarbamoyl group on adenosine at position 37 (t(6)A37) in tRNAs that read codons beginning with adenine. Is a component of the KEOPS complex that is probably involved in the transfer of the threonylcarbamoyl moiety of threonylcarbamoyl-AMP (TC-AMP) to the N6 group of A37. The Kae1 domain likely plays a direct catalytic role in this reaction. The Bud32 domain probably displays kinase activity that regulates Kae1 function.</text>
</comment>
<dbReference type="Proteomes" id="UP000770586">
    <property type="component" value="Unassembled WGS sequence"/>
</dbReference>
<dbReference type="InterPro" id="IPR000905">
    <property type="entry name" value="Gcp-like_dom"/>
</dbReference>
<dbReference type="NCBIfam" id="TIGR00329">
    <property type="entry name" value="gcp_kae1"/>
    <property type="match status" value="1"/>
</dbReference>
<dbReference type="OrthoDB" id="6818at2157"/>
<feature type="compositionally biased region" description="Basic and acidic residues" evidence="14">
    <location>
        <begin position="360"/>
        <end position="369"/>
    </location>
</feature>
<feature type="domain" description="Gcp-like" evidence="15">
    <location>
        <begin position="27"/>
        <end position="307"/>
    </location>
</feature>
<keyword evidence="2 13" id="KW-0723">Serine/threonine-protein kinase</keyword>
<dbReference type="NCBIfam" id="NF007174">
    <property type="entry name" value="PRK09605.1"/>
    <property type="match status" value="1"/>
</dbReference>
<protein>
    <recommendedName>
        <fullName evidence="13">Probable bifunctional tRNA threonylcarbamoyladenosine biosynthesis protein</fullName>
    </recommendedName>
    <domain>
        <recommendedName>
            <fullName evidence="13">tRNA N6-adenosine threonylcarbamoyltransferase</fullName>
            <ecNumber evidence="13">2.3.1.234</ecNumber>
        </recommendedName>
        <alternativeName>
            <fullName evidence="13">tRNA threonylcarbamoyladenosine biosynthesis protein Kae1</fullName>
        </alternativeName>
        <alternativeName>
            <fullName evidence="13">t(6)A37 threonylcarbamoyladenosine biosynthesis protein Kae1</fullName>
        </alternativeName>
    </domain>
    <domain>
        <recommendedName>
            <fullName evidence="13">Serine/threonine-protein kinase Bud32</fullName>
            <ecNumber evidence="13">2.7.11.1</ecNumber>
        </recommendedName>
    </domain>
</protein>
<name>A0A8J7R7I6_9EURY</name>
<dbReference type="InterPro" id="IPR017861">
    <property type="entry name" value="KAE1/TsaD"/>
</dbReference>
<comment type="subcellular location">
    <subcellularLocation>
        <location evidence="13">Cytoplasm</location>
    </subcellularLocation>
</comment>
<comment type="caution">
    <text evidence="13">Lacks conserved residue(s) required for the propagation of feature annotation.</text>
</comment>
<evidence type="ECO:0000256" key="14">
    <source>
        <dbReference type="SAM" id="MobiDB-lite"/>
    </source>
</evidence>
<dbReference type="GO" id="GO:0005506">
    <property type="term" value="F:iron ion binding"/>
    <property type="evidence" value="ECO:0007669"/>
    <property type="project" value="UniProtKB-UniRule"/>
</dbReference>
<keyword evidence="9 13" id="KW-0408">Iron</keyword>
<evidence type="ECO:0000313" key="17">
    <source>
        <dbReference type="Proteomes" id="UP000770586"/>
    </source>
</evidence>
<evidence type="ECO:0000256" key="7">
    <source>
        <dbReference type="ARBA" id="ARBA00022777"/>
    </source>
</evidence>
<comment type="catalytic activity">
    <reaction evidence="13">
        <text>L-seryl-[protein] + ATP = O-phospho-L-seryl-[protein] + ADP + H(+)</text>
        <dbReference type="Rhea" id="RHEA:17989"/>
        <dbReference type="Rhea" id="RHEA-COMP:9863"/>
        <dbReference type="Rhea" id="RHEA-COMP:11604"/>
        <dbReference type="ChEBI" id="CHEBI:15378"/>
        <dbReference type="ChEBI" id="CHEBI:29999"/>
        <dbReference type="ChEBI" id="CHEBI:30616"/>
        <dbReference type="ChEBI" id="CHEBI:83421"/>
        <dbReference type="ChEBI" id="CHEBI:456216"/>
        <dbReference type="EC" id="2.7.11.1"/>
    </reaction>
</comment>
<dbReference type="AlphaFoldDB" id="A0A8J7R7I6"/>
<dbReference type="SUPFAM" id="SSF53067">
    <property type="entry name" value="Actin-like ATPase domain"/>
    <property type="match status" value="1"/>
</dbReference>
<evidence type="ECO:0000259" key="15">
    <source>
        <dbReference type="Pfam" id="PF00814"/>
    </source>
</evidence>
<evidence type="ECO:0000256" key="3">
    <source>
        <dbReference type="ARBA" id="ARBA00022679"/>
    </source>
</evidence>
<dbReference type="InterPro" id="IPR017860">
    <property type="entry name" value="Peptidase_M22_CS"/>
</dbReference>